<name>A0A5C8ZNF2_9GAMM</name>
<accession>A0A5C8ZNF2</accession>
<dbReference type="Proteomes" id="UP000321039">
    <property type="component" value="Unassembled WGS sequence"/>
</dbReference>
<feature type="chain" id="PRO_5022863244" description="Lipoprotein" evidence="1">
    <location>
        <begin position="26"/>
        <end position="223"/>
    </location>
</feature>
<dbReference type="AlphaFoldDB" id="A0A5C8ZNF2"/>
<evidence type="ECO:0000313" key="2">
    <source>
        <dbReference type="EMBL" id="TXS89284.1"/>
    </source>
</evidence>
<organism evidence="2 3">
    <name type="scientific">Parahaliea maris</name>
    <dbReference type="NCBI Taxonomy" id="2716870"/>
    <lineage>
        <taxon>Bacteria</taxon>
        <taxon>Pseudomonadati</taxon>
        <taxon>Pseudomonadota</taxon>
        <taxon>Gammaproteobacteria</taxon>
        <taxon>Cellvibrionales</taxon>
        <taxon>Halieaceae</taxon>
        <taxon>Parahaliea</taxon>
    </lineage>
</organism>
<evidence type="ECO:0000313" key="3">
    <source>
        <dbReference type="Proteomes" id="UP000321039"/>
    </source>
</evidence>
<comment type="caution">
    <text evidence="2">The sequence shown here is derived from an EMBL/GenBank/DDBJ whole genome shotgun (WGS) entry which is preliminary data.</text>
</comment>
<gene>
    <name evidence="2" type="ORF">FV139_20320</name>
</gene>
<evidence type="ECO:0000256" key="1">
    <source>
        <dbReference type="SAM" id="SignalP"/>
    </source>
</evidence>
<dbReference type="EMBL" id="VRZA01000011">
    <property type="protein sequence ID" value="TXS89284.1"/>
    <property type="molecule type" value="Genomic_DNA"/>
</dbReference>
<sequence length="223" mass="24286">MSMMRRALLLAPLVSLPLLTGCVTATVDEMVFNEPVEGIGDASVVILGRRHASDYETEPDFIECVGDHISSRDNSIEVIDELDFINALYPWFEPRTAPLYPEDLEKLLQQPPVAQRLAELRTQYMIWIDGSTIRTDSAGSMTCGIGPGGAGCFGFGTWGNDSDYEATIWDFTNRAEVGRINASASGQSYMPAVVVPIPIIAPVQGTACDSVGDQLLQFLSSEY</sequence>
<proteinExistence type="predicted"/>
<protein>
    <recommendedName>
        <fullName evidence="4">Lipoprotein</fullName>
    </recommendedName>
</protein>
<evidence type="ECO:0008006" key="4">
    <source>
        <dbReference type="Google" id="ProtNLM"/>
    </source>
</evidence>
<keyword evidence="3" id="KW-1185">Reference proteome</keyword>
<keyword evidence="1" id="KW-0732">Signal</keyword>
<feature type="signal peptide" evidence="1">
    <location>
        <begin position="1"/>
        <end position="25"/>
    </location>
</feature>
<reference evidence="2 3" key="1">
    <citation type="submission" date="2019-08" db="EMBL/GenBank/DDBJ databases">
        <title>Parahaliea maris sp. nov., isolated from the surface seawater.</title>
        <authorList>
            <person name="Liu Y."/>
        </authorList>
    </citation>
    <scope>NUCLEOTIDE SEQUENCE [LARGE SCALE GENOMIC DNA]</scope>
    <source>
        <strain evidence="2 3">HSLHS9</strain>
    </source>
</reference>
<dbReference type="PROSITE" id="PS51257">
    <property type="entry name" value="PROKAR_LIPOPROTEIN"/>
    <property type="match status" value="1"/>
</dbReference>